<organism evidence="2 3">
    <name type="scientific">Popillia japonica</name>
    <name type="common">Japanese beetle</name>
    <dbReference type="NCBI Taxonomy" id="7064"/>
    <lineage>
        <taxon>Eukaryota</taxon>
        <taxon>Metazoa</taxon>
        <taxon>Ecdysozoa</taxon>
        <taxon>Arthropoda</taxon>
        <taxon>Hexapoda</taxon>
        <taxon>Insecta</taxon>
        <taxon>Pterygota</taxon>
        <taxon>Neoptera</taxon>
        <taxon>Endopterygota</taxon>
        <taxon>Coleoptera</taxon>
        <taxon>Polyphaga</taxon>
        <taxon>Scarabaeiformia</taxon>
        <taxon>Scarabaeidae</taxon>
        <taxon>Rutelinae</taxon>
        <taxon>Popillia</taxon>
    </lineage>
</organism>
<protein>
    <submittedName>
        <fullName evidence="2">Transposase IS4</fullName>
    </submittedName>
</protein>
<comment type="caution">
    <text evidence="2">The sequence shown here is derived from an EMBL/GenBank/DDBJ whole genome shotgun (WGS) entry which is preliminary data.</text>
</comment>
<dbReference type="PANTHER" id="PTHR47055">
    <property type="entry name" value="DDE_TNP_1_7 DOMAIN-CONTAINING PROTEIN"/>
    <property type="match status" value="1"/>
</dbReference>
<dbReference type="EMBL" id="JASPKY010000053">
    <property type="protein sequence ID" value="KAK9745018.1"/>
    <property type="molecule type" value="Genomic_DNA"/>
</dbReference>
<evidence type="ECO:0000313" key="2">
    <source>
        <dbReference type="EMBL" id="KAK9745018.1"/>
    </source>
</evidence>
<dbReference type="PANTHER" id="PTHR47055:SF3">
    <property type="entry name" value="PHORBOL-ESTER_DAG-TYPE DOMAIN-CONTAINING PROTEIN"/>
    <property type="match status" value="1"/>
</dbReference>
<evidence type="ECO:0000259" key="1">
    <source>
        <dbReference type="Pfam" id="PF13843"/>
    </source>
</evidence>
<keyword evidence="3" id="KW-1185">Reference proteome</keyword>
<name>A0AAW1MFT7_POPJA</name>
<reference evidence="2 3" key="1">
    <citation type="journal article" date="2024" name="BMC Genomics">
        <title>De novo assembly and annotation of Popillia japonica's genome with initial clues to its potential as an invasive pest.</title>
        <authorList>
            <person name="Cucini C."/>
            <person name="Boschi S."/>
            <person name="Funari R."/>
            <person name="Cardaioli E."/>
            <person name="Iannotti N."/>
            <person name="Marturano G."/>
            <person name="Paoli F."/>
            <person name="Bruttini M."/>
            <person name="Carapelli A."/>
            <person name="Frati F."/>
            <person name="Nardi F."/>
        </authorList>
    </citation>
    <scope>NUCLEOTIDE SEQUENCE [LARGE SCALE GENOMIC DNA]</scope>
    <source>
        <strain evidence="2">DMR45628</strain>
    </source>
</reference>
<sequence length="194" mass="23002">MRNTAVYKTMRRDRFKQILQFIHCADNTNIDKEDKLYKLRPFINLLQKKFKEQFVPVENLDFDEAMIKYYGKHGCKQFIKGKPIRFGFKVWSLNTKDGYLLNFDIYQGKSPTTSEQNKRLFGKCTAPLISMISDISHSEYPYHFYLDNLFTSITLFDFLREQGYHVTGTFRDDRIPSTCPLISKKSMKKSEEKI</sequence>
<evidence type="ECO:0000313" key="3">
    <source>
        <dbReference type="Proteomes" id="UP001458880"/>
    </source>
</evidence>
<proteinExistence type="predicted"/>
<dbReference type="Proteomes" id="UP001458880">
    <property type="component" value="Unassembled WGS sequence"/>
</dbReference>
<dbReference type="GO" id="GO:0043565">
    <property type="term" value="F:sequence-specific DNA binding"/>
    <property type="evidence" value="ECO:0007669"/>
    <property type="project" value="TreeGrafter"/>
</dbReference>
<dbReference type="InterPro" id="IPR052638">
    <property type="entry name" value="PiggyBac_TE-derived"/>
</dbReference>
<dbReference type="Pfam" id="PF13843">
    <property type="entry name" value="DDE_Tnp_1_7"/>
    <property type="match status" value="1"/>
</dbReference>
<dbReference type="InterPro" id="IPR029526">
    <property type="entry name" value="PGBD"/>
</dbReference>
<dbReference type="AlphaFoldDB" id="A0AAW1MFT7"/>
<gene>
    <name evidence="2" type="ORF">QE152_g7327</name>
</gene>
<feature type="domain" description="PiggyBac transposable element-derived protein" evidence="1">
    <location>
        <begin position="2"/>
        <end position="187"/>
    </location>
</feature>
<accession>A0AAW1MFT7</accession>